<dbReference type="GO" id="GO:0046872">
    <property type="term" value="F:metal ion binding"/>
    <property type="evidence" value="ECO:0007669"/>
    <property type="project" value="UniProtKB-KW"/>
</dbReference>
<dbReference type="Gene3D" id="2.60.120.330">
    <property type="entry name" value="B-lactam Antibiotic, Isopenicillin N Synthase, Chain"/>
    <property type="match status" value="1"/>
</dbReference>
<dbReference type="AlphaFoldDB" id="W3WNQ1"/>
<keyword evidence="2" id="KW-0479">Metal-binding</keyword>
<evidence type="ECO:0000313" key="5">
    <source>
        <dbReference type="Proteomes" id="UP000030651"/>
    </source>
</evidence>
<dbReference type="InParanoid" id="W3WNQ1"/>
<accession>W3WNQ1</accession>
<dbReference type="PROSITE" id="PS51471">
    <property type="entry name" value="FE2OG_OXY"/>
    <property type="match status" value="1"/>
</dbReference>
<dbReference type="PANTHER" id="PTHR47990">
    <property type="entry name" value="2-OXOGLUTARATE (2OG) AND FE(II)-DEPENDENT OXYGENASE SUPERFAMILY PROTEIN-RELATED"/>
    <property type="match status" value="1"/>
</dbReference>
<dbReference type="InterPro" id="IPR050231">
    <property type="entry name" value="Iron_ascorbate_oxido_reductase"/>
</dbReference>
<sequence>MAPKNARYFKHEGKDIPILDLETIDFEKLVCNDIDEVQRLLKSCQNEGFFYLDLRSINGRRQIDDKDRLLGFMRRFFHSKFADKNEIGLPEQKHGYEPIGLHAGLDNDSRDGYECLKVSLSELSKDTDLNLPRIINNNDVKILRDFAAGGDLITKTMLSCLSNVLGLTGENRFESFHRNWRPSNSTLAMFRYIPSEETETHAPGQKSTGHQQHTDIGSFTLLFSDQYGLQVQPANEANAEFGFVEPRDGHAIINVGDSLRFASGHQLYSCIHRVVPLNEERYSIAYFLRPEVDKTFRDSEGRTLTAGQWHDEKYEVFASTHEDQATKVPKTMLLGGMPERIAQGVLVG</sequence>
<name>W3WNQ1_PESFW</name>
<evidence type="ECO:0000259" key="3">
    <source>
        <dbReference type="PROSITE" id="PS51471"/>
    </source>
</evidence>
<comment type="similarity">
    <text evidence="1 2">Belongs to the iron/ascorbate-dependent oxidoreductase family.</text>
</comment>
<gene>
    <name evidence="4" type="ORF">PFICI_12432</name>
</gene>
<dbReference type="HOGENOM" id="CLU_010119_4_0_1"/>
<dbReference type="GO" id="GO:0016491">
    <property type="term" value="F:oxidoreductase activity"/>
    <property type="evidence" value="ECO:0007669"/>
    <property type="project" value="UniProtKB-KW"/>
</dbReference>
<dbReference type="Pfam" id="PF14226">
    <property type="entry name" value="DIOX_N"/>
    <property type="match status" value="1"/>
</dbReference>
<dbReference type="Pfam" id="PF03171">
    <property type="entry name" value="2OG-FeII_Oxy"/>
    <property type="match status" value="1"/>
</dbReference>
<keyword evidence="5" id="KW-1185">Reference proteome</keyword>
<keyword evidence="2" id="KW-0408">Iron</keyword>
<evidence type="ECO:0000313" key="4">
    <source>
        <dbReference type="EMBL" id="ETS75488.1"/>
    </source>
</evidence>
<dbReference type="InterPro" id="IPR044861">
    <property type="entry name" value="IPNS-like_FE2OG_OXY"/>
</dbReference>
<dbReference type="InterPro" id="IPR005123">
    <property type="entry name" value="Oxoglu/Fe-dep_dioxygenase_dom"/>
</dbReference>
<dbReference type="eggNOG" id="KOG0143">
    <property type="taxonomic scope" value="Eukaryota"/>
</dbReference>
<protein>
    <recommendedName>
        <fullName evidence="3">Fe2OG dioxygenase domain-containing protein</fullName>
    </recommendedName>
</protein>
<dbReference type="InterPro" id="IPR027443">
    <property type="entry name" value="IPNS-like_sf"/>
</dbReference>
<proteinExistence type="inferred from homology"/>
<keyword evidence="2" id="KW-0560">Oxidoreductase</keyword>
<dbReference type="RefSeq" id="XP_007839204.1">
    <property type="nucleotide sequence ID" value="XM_007841013.1"/>
</dbReference>
<dbReference type="OMA" id="HNKHTDV"/>
<evidence type="ECO:0000256" key="2">
    <source>
        <dbReference type="RuleBase" id="RU003682"/>
    </source>
</evidence>
<dbReference type="OrthoDB" id="288590at2759"/>
<dbReference type="EMBL" id="KI912118">
    <property type="protein sequence ID" value="ETS75488.1"/>
    <property type="molecule type" value="Genomic_DNA"/>
</dbReference>
<dbReference type="InterPro" id="IPR026992">
    <property type="entry name" value="DIOX_N"/>
</dbReference>
<reference evidence="5" key="1">
    <citation type="journal article" date="2015" name="BMC Genomics">
        <title>Genomic and transcriptomic analysis of the endophytic fungus Pestalotiopsis fici reveals its lifestyle and high potential for synthesis of natural products.</title>
        <authorList>
            <person name="Wang X."/>
            <person name="Zhang X."/>
            <person name="Liu L."/>
            <person name="Xiang M."/>
            <person name="Wang W."/>
            <person name="Sun X."/>
            <person name="Che Y."/>
            <person name="Guo L."/>
            <person name="Liu G."/>
            <person name="Guo L."/>
            <person name="Wang C."/>
            <person name="Yin W.B."/>
            <person name="Stadler M."/>
            <person name="Zhang X."/>
            <person name="Liu X."/>
        </authorList>
    </citation>
    <scope>NUCLEOTIDE SEQUENCE [LARGE SCALE GENOMIC DNA]</scope>
    <source>
        <strain evidence="5">W106-1 / CGMCC3.15140</strain>
    </source>
</reference>
<dbReference type="GO" id="GO:0044283">
    <property type="term" value="P:small molecule biosynthetic process"/>
    <property type="evidence" value="ECO:0007669"/>
    <property type="project" value="UniProtKB-ARBA"/>
</dbReference>
<dbReference type="GeneID" id="19277445"/>
<feature type="domain" description="Fe2OG dioxygenase" evidence="3">
    <location>
        <begin position="182"/>
        <end position="290"/>
    </location>
</feature>
<organism evidence="4 5">
    <name type="scientific">Pestalotiopsis fici (strain W106-1 / CGMCC3.15140)</name>
    <dbReference type="NCBI Taxonomy" id="1229662"/>
    <lineage>
        <taxon>Eukaryota</taxon>
        <taxon>Fungi</taxon>
        <taxon>Dikarya</taxon>
        <taxon>Ascomycota</taxon>
        <taxon>Pezizomycotina</taxon>
        <taxon>Sordariomycetes</taxon>
        <taxon>Xylariomycetidae</taxon>
        <taxon>Amphisphaeriales</taxon>
        <taxon>Sporocadaceae</taxon>
        <taxon>Pestalotiopsis</taxon>
    </lineage>
</organism>
<evidence type="ECO:0000256" key="1">
    <source>
        <dbReference type="ARBA" id="ARBA00008056"/>
    </source>
</evidence>
<dbReference type="SUPFAM" id="SSF51197">
    <property type="entry name" value="Clavaminate synthase-like"/>
    <property type="match status" value="1"/>
</dbReference>
<dbReference type="KEGG" id="pfy:PFICI_12432"/>
<dbReference type="Proteomes" id="UP000030651">
    <property type="component" value="Unassembled WGS sequence"/>
</dbReference>